<feature type="region of interest" description="Disordered" evidence="1">
    <location>
        <begin position="37"/>
        <end position="64"/>
    </location>
</feature>
<dbReference type="EMBL" id="LBMM01005804">
    <property type="protein sequence ID" value="KMQ91198.1"/>
    <property type="molecule type" value="Genomic_DNA"/>
</dbReference>
<protein>
    <submittedName>
        <fullName evidence="2">Uncharacterized protein</fullName>
    </submittedName>
</protein>
<evidence type="ECO:0000313" key="2">
    <source>
        <dbReference type="EMBL" id="KMQ91198.1"/>
    </source>
</evidence>
<accession>A0A0J7KLC0</accession>
<dbReference type="Proteomes" id="UP000036403">
    <property type="component" value="Unassembled WGS sequence"/>
</dbReference>
<name>A0A0J7KLC0_LASNI</name>
<keyword evidence="3" id="KW-1185">Reference proteome</keyword>
<reference evidence="2 3" key="1">
    <citation type="submission" date="2015-04" db="EMBL/GenBank/DDBJ databases">
        <title>Lasius niger genome sequencing.</title>
        <authorList>
            <person name="Konorov E.A."/>
            <person name="Nikitin M.A."/>
            <person name="Kirill M.V."/>
            <person name="Chang P."/>
        </authorList>
    </citation>
    <scope>NUCLEOTIDE SEQUENCE [LARGE SCALE GENOMIC DNA]</scope>
    <source>
        <tissue evidence="2">Whole</tissue>
    </source>
</reference>
<proteinExistence type="predicted"/>
<dbReference type="PaxDb" id="67767-A0A0J7KLC0"/>
<evidence type="ECO:0000256" key="1">
    <source>
        <dbReference type="SAM" id="MobiDB-lite"/>
    </source>
</evidence>
<feature type="compositionally biased region" description="Basic residues" evidence="1">
    <location>
        <begin position="37"/>
        <end position="48"/>
    </location>
</feature>
<dbReference type="AlphaFoldDB" id="A0A0J7KLC0"/>
<comment type="caution">
    <text evidence="2">The sequence shown here is derived from an EMBL/GenBank/DDBJ whole genome shotgun (WGS) entry which is preliminary data.</text>
</comment>
<feature type="compositionally biased region" description="Basic and acidic residues" evidence="1">
    <location>
        <begin position="49"/>
        <end position="64"/>
    </location>
</feature>
<gene>
    <name evidence="2" type="ORF">RF55_8967</name>
</gene>
<organism evidence="2 3">
    <name type="scientific">Lasius niger</name>
    <name type="common">Black garden ant</name>
    <dbReference type="NCBI Taxonomy" id="67767"/>
    <lineage>
        <taxon>Eukaryota</taxon>
        <taxon>Metazoa</taxon>
        <taxon>Ecdysozoa</taxon>
        <taxon>Arthropoda</taxon>
        <taxon>Hexapoda</taxon>
        <taxon>Insecta</taxon>
        <taxon>Pterygota</taxon>
        <taxon>Neoptera</taxon>
        <taxon>Endopterygota</taxon>
        <taxon>Hymenoptera</taxon>
        <taxon>Apocrita</taxon>
        <taxon>Aculeata</taxon>
        <taxon>Formicoidea</taxon>
        <taxon>Formicidae</taxon>
        <taxon>Formicinae</taxon>
        <taxon>Lasius</taxon>
        <taxon>Lasius</taxon>
    </lineage>
</organism>
<evidence type="ECO:0000313" key="3">
    <source>
        <dbReference type="Proteomes" id="UP000036403"/>
    </source>
</evidence>
<sequence>MKDHHVVRTKRHVHLRRRDGWMDTRREGVYVTRLRARRRRRRRRRNSKRCLEEEQEKRKKGGDEEVRELTVRLGSMRFFL</sequence>